<dbReference type="Gene3D" id="3.40.50.2300">
    <property type="match status" value="1"/>
</dbReference>
<accession>K1T3W6</accession>
<organism evidence="2">
    <name type="scientific">human gut metagenome</name>
    <dbReference type="NCBI Taxonomy" id="408170"/>
    <lineage>
        <taxon>unclassified sequences</taxon>
        <taxon>metagenomes</taxon>
        <taxon>organismal metagenomes</taxon>
    </lineage>
</organism>
<dbReference type="AlphaFoldDB" id="K1T3W6"/>
<protein>
    <submittedName>
        <fullName evidence="2">Protein-tyrosine phosphatase</fullName>
    </submittedName>
</protein>
<evidence type="ECO:0000259" key="1">
    <source>
        <dbReference type="Pfam" id="PF01451"/>
    </source>
</evidence>
<feature type="non-terminal residue" evidence="2">
    <location>
        <position position="86"/>
    </location>
</feature>
<feature type="domain" description="Phosphotyrosine protein phosphatase I" evidence="1">
    <location>
        <begin position="6"/>
        <end position="80"/>
    </location>
</feature>
<dbReference type="SUPFAM" id="SSF52788">
    <property type="entry name" value="Phosphotyrosine protein phosphatases I"/>
    <property type="match status" value="1"/>
</dbReference>
<sequence>MIIPNNSAKQLLNEDFGNDTLVLAMNSHMKQKIYDEYSEAINVYTLSEYAGEPEQDIKDPYGKGIEEYNACFEMICRLVGKVAEYL</sequence>
<reference evidence="2" key="1">
    <citation type="journal article" date="2013" name="Environ. Microbiol.">
        <title>Microbiota from the distal guts of lean and obese adolescents exhibit partial functional redundancy besides clear differences in community structure.</title>
        <authorList>
            <person name="Ferrer M."/>
            <person name="Ruiz A."/>
            <person name="Lanza F."/>
            <person name="Haange S.B."/>
            <person name="Oberbach A."/>
            <person name="Till H."/>
            <person name="Bargiela R."/>
            <person name="Campoy C."/>
            <person name="Segura M.T."/>
            <person name="Richter M."/>
            <person name="von Bergen M."/>
            <person name="Seifert J."/>
            <person name="Suarez A."/>
        </authorList>
    </citation>
    <scope>NUCLEOTIDE SEQUENCE</scope>
</reference>
<dbReference type="InterPro" id="IPR023485">
    <property type="entry name" value="Ptyr_pPase"/>
</dbReference>
<dbReference type="Pfam" id="PF01451">
    <property type="entry name" value="LMWPc"/>
    <property type="match status" value="1"/>
</dbReference>
<proteinExistence type="predicted"/>
<evidence type="ECO:0000313" key="2">
    <source>
        <dbReference type="EMBL" id="EKC54116.1"/>
    </source>
</evidence>
<comment type="caution">
    <text evidence="2">The sequence shown here is derived from an EMBL/GenBank/DDBJ whole genome shotgun (WGS) entry which is preliminary data.</text>
</comment>
<gene>
    <name evidence="2" type="ORF">OBE_12252</name>
</gene>
<name>K1T3W6_9ZZZZ</name>
<dbReference type="InterPro" id="IPR036196">
    <property type="entry name" value="Ptyr_pPase_sf"/>
</dbReference>
<dbReference type="EMBL" id="AJWZ01008435">
    <property type="protein sequence ID" value="EKC54116.1"/>
    <property type="molecule type" value="Genomic_DNA"/>
</dbReference>